<dbReference type="Gene3D" id="2.40.50.100">
    <property type="match status" value="1"/>
</dbReference>
<dbReference type="InterPro" id="IPR011053">
    <property type="entry name" value="Single_hybrid_motif"/>
</dbReference>
<dbReference type="PANTHER" id="PTHR45266:SF3">
    <property type="entry name" value="OXALOACETATE DECARBOXYLASE ALPHA CHAIN"/>
    <property type="match status" value="1"/>
</dbReference>
<evidence type="ECO:0000256" key="1">
    <source>
        <dbReference type="ARBA" id="ARBA00023267"/>
    </source>
</evidence>
<accession>A0ABW1R0Y8</accession>
<dbReference type="PROSITE" id="PS00188">
    <property type="entry name" value="BIOTIN"/>
    <property type="match status" value="1"/>
</dbReference>
<dbReference type="InterPro" id="IPR001882">
    <property type="entry name" value="Biotin_BS"/>
</dbReference>
<dbReference type="RefSeq" id="WP_128219805.1">
    <property type="nucleotide sequence ID" value="NZ_CP034929.1"/>
</dbReference>
<dbReference type="Pfam" id="PF00364">
    <property type="entry name" value="Biotin_lipoyl"/>
    <property type="match status" value="1"/>
</dbReference>
<evidence type="ECO:0000259" key="2">
    <source>
        <dbReference type="PROSITE" id="PS50968"/>
    </source>
</evidence>
<name>A0ABW1R0Y8_9ACTN</name>
<feature type="domain" description="Lipoyl-binding" evidence="2">
    <location>
        <begin position="8"/>
        <end position="85"/>
    </location>
</feature>
<protein>
    <submittedName>
        <fullName evidence="3">Biotin/lipoyl-containing protein</fullName>
    </submittedName>
</protein>
<gene>
    <name evidence="3" type="ORF">ACFPWU_12190</name>
</gene>
<dbReference type="PROSITE" id="PS50968">
    <property type="entry name" value="BIOTINYL_LIPOYL"/>
    <property type="match status" value="1"/>
</dbReference>
<dbReference type="PANTHER" id="PTHR45266">
    <property type="entry name" value="OXALOACETATE DECARBOXYLASE ALPHA CHAIN"/>
    <property type="match status" value="1"/>
</dbReference>
<dbReference type="CDD" id="cd06850">
    <property type="entry name" value="biotinyl_domain"/>
    <property type="match status" value="1"/>
</dbReference>
<sequence>MTSPTSPPSTDFAPFPRASVSAPFHGLATLLIEVGEPVQSGQVVAVLEAMKMEAPITAPRSGVVTEVAFDTSATVQGGDLLLVID</sequence>
<comment type="caution">
    <text evidence="3">The sequence shown here is derived from an EMBL/GenBank/DDBJ whole genome shotgun (WGS) entry which is preliminary data.</text>
</comment>
<dbReference type="SUPFAM" id="SSF51230">
    <property type="entry name" value="Single hybrid motif"/>
    <property type="match status" value="1"/>
</dbReference>
<dbReference type="EMBL" id="JBHSQI010000006">
    <property type="protein sequence ID" value="MFC6154419.1"/>
    <property type="molecule type" value="Genomic_DNA"/>
</dbReference>
<keyword evidence="1" id="KW-0092">Biotin</keyword>
<proteinExistence type="predicted"/>
<dbReference type="InterPro" id="IPR050709">
    <property type="entry name" value="Biotin_Carboxyl_Carrier/Decarb"/>
</dbReference>
<reference evidence="4" key="1">
    <citation type="journal article" date="2019" name="Int. J. Syst. Evol. Microbiol.">
        <title>The Global Catalogue of Microorganisms (GCM) 10K type strain sequencing project: providing services to taxonomists for standard genome sequencing and annotation.</title>
        <authorList>
            <consortium name="The Broad Institute Genomics Platform"/>
            <consortium name="The Broad Institute Genome Sequencing Center for Infectious Disease"/>
            <person name="Wu L."/>
            <person name="Ma J."/>
        </authorList>
    </citation>
    <scope>NUCLEOTIDE SEQUENCE [LARGE SCALE GENOMIC DNA]</scope>
    <source>
        <strain evidence="4">DFY28</strain>
    </source>
</reference>
<organism evidence="3 4">
    <name type="scientific">Nocardioides yefusunii</name>
    <dbReference type="NCBI Taxonomy" id="2500546"/>
    <lineage>
        <taxon>Bacteria</taxon>
        <taxon>Bacillati</taxon>
        <taxon>Actinomycetota</taxon>
        <taxon>Actinomycetes</taxon>
        <taxon>Propionibacteriales</taxon>
        <taxon>Nocardioidaceae</taxon>
        <taxon>Nocardioides</taxon>
    </lineage>
</organism>
<keyword evidence="4" id="KW-1185">Reference proteome</keyword>
<dbReference type="InterPro" id="IPR000089">
    <property type="entry name" value="Biotin_lipoyl"/>
</dbReference>
<evidence type="ECO:0000313" key="4">
    <source>
        <dbReference type="Proteomes" id="UP001596098"/>
    </source>
</evidence>
<evidence type="ECO:0000313" key="3">
    <source>
        <dbReference type="EMBL" id="MFC6154419.1"/>
    </source>
</evidence>
<dbReference type="Proteomes" id="UP001596098">
    <property type="component" value="Unassembled WGS sequence"/>
</dbReference>